<dbReference type="Pfam" id="PF25107">
    <property type="entry name" value="VWA7_N"/>
    <property type="match status" value="1"/>
</dbReference>
<dbReference type="InterPro" id="IPR052577">
    <property type="entry name" value="VWA7"/>
</dbReference>
<dbReference type="Pfam" id="PF23610">
    <property type="entry name" value="VWA7_4"/>
    <property type="match status" value="1"/>
</dbReference>
<feature type="domain" description="Hemicentin/VWA7 galactose-binding" evidence="5">
    <location>
        <begin position="460"/>
        <end position="556"/>
    </location>
</feature>
<evidence type="ECO:0000259" key="8">
    <source>
        <dbReference type="Pfam" id="PF25106"/>
    </source>
</evidence>
<protein>
    <submittedName>
        <fullName evidence="10">VWA7 protein</fullName>
    </submittedName>
</protein>
<evidence type="ECO:0000256" key="3">
    <source>
        <dbReference type="ARBA" id="ARBA00022729"/>
    </source>
</evidence>
<reference evidence="10" key="1">
    <citation type="journal article" date="2021" name="Cell">
        <title>Tracing the genetic footprints of vertebrate landing in non-teleost ray-finned fishes.</title>
        <authorList>
            <person name="Bi X."/>
            <person name="Wang K."/>
            <person name="Yang L."/>
            <person name="Pan H."/>
            <person name="Jiang H."/>
            <person name="Wei Q."/>
            <person name="Fang M."/>
            <person name="Yu H."/>
            <person name="Zhu C."/>
            <person name="Cai Y."/>
            <person name="He Y."/>
            <person name="Gan X."/>
            <person name="Zeng H."/>
            <person name="Yu D."/>
            <person name="Zhu Y."/>
            <person name="Jiang H."/>
            <person name="Qiu Q."/>
            <person name="Yang H."/>
            <person name="Zhang Y.E."/>
            <person name="Wang W."/>
            <person name="Zhu M."/>
            <person name="He S."/>
            <person name="Zhang G."/>
        </authorList>
    </citation>
    <scope>NUCLEOTIDE SEQUENCE</scope>
    <source>
        <strain evidence="10">Allg_001</strain>
    </source>
</reference>
<name>A0A8J7T6Y9_ATRSP</name>
<evidence type="ECO:0000259" key="7">
    <source>
        <dbReference type="Pfam" id="PF23619"/>
    </source>
</evidence>
<evidence type="ECO:0000259" key="6">
    <source>
        <dbReference type="Pfam" id="PF23610"/>
    </source>
</evidence>
<evidence type="ECO:0000313" key="11">
    <source>
        <dbReference type="Proteomes" id="UP000736164"/>
    </source>
</evidence>
<dbReference type="InterPro" id="IPR056861">
    <property type="entry name" value="HMCN1-like_VWA"/>
</dbReference>
<proteinExistence type="predicted"/>
<keyword evidence="3" id="KW-0732">Signal</keyword>
<dbReference type="SUPFAM" id="SSF53300">
    <property type="entry name" value="vWA-like"/>
    <property type="match status" value="1"/>
</dbReference>
<dbReference type="EMBL" id="JAAWVO010006657">
    <property type="protein sequence ID" value="MBN3312604.1"/>
    <property type="molecule type" value="Genomic_DNA"/>
</dbReference>
<comment type="subcellular location">
    <subcellularLocation>
        <location evidence="1">Secreted</location>
    </subcellularLocation>
</comment>
<sequence>MGEKVSSETFEEAIQSIVLSNAWVDLRHVLNEEYHFDNESFLKGKKLITDGIASVKGNIRQQNFYTARKTLGQIFHTLQDFYSHSNWIELGYKTPFSNLIQSSASLENIASKGEPTCSDCAEGTCPDNILESILQGRKLTSGYFDLRPWASKPTGKCSHGGLSDFTSDDIPRGGISKDTYSSNHGSLHEIAAQIATTATMEQLQDLRNAAGDDEFLRFMGISRPSVLCFVIDTTGSMFDDIEEAKRRSFSIIDTKRGTPNEPSAYILVPFNDPDFGPVTRTKDPEVFKKKINALTASGGGDEPEMCLSALQLALTSAPPSSEIYVFTDASAKDSYLKSTIIALIESTKSVVSFLLTAGLSRRRRWSSSGQEHRQLIAGRTSQDAALLYQDLAQTSGGQAVRVSKGQLSEASAIISSSAALLALTSAPPSSEIYVFTDASAKDSYLKSTIIALIESTKSVVTLFQSVTDPGKTEEIFSFYVDPSVSNLTLYITGSSLNFKLHSPAGLSQNSSVIEGPLGRLHAVGNLYTVYLENQTGLWEINVTSSRPCSIKVTGQSVIGFLYSFVQLFEGPHPGLTLIEGRPQVGKNATLLVSVTGSESLRVAEVSLVSASGSRVQRGSVTPLDRNDRREYLVSVPSVPAGQFSVLLIGVDNTSSTPFQRQANTQFTSTSIEVKASKHSYQQFDGLFTSQAQANTTLEPGKDFIIPFTVATNGMRETYTINARDDKGFVKAFTDNLNLTNGGSAEGSVTLVAPNGTESGTDVSLTVEVASSSTGDFNYVVLRITVASKVTDVSPPVCNITWVTANCTEDCSLKNWELSANLSDGRGSGIQSVYSRLGNGSLSITRSLDTEGINVTVATYSATCCSPDVEIVAVDAVGNVGTCRHSIRTSEISTTPPSSPTTTNTTISVSSSTLSLSSTTGGFSFTLKLCFMLFLTITLSP</sequence>
<keyword evidence="2" id="KW-0964">Secreted</keyword>
<evidence type="ECO:0000259" key="9">
    <source>
        <dbReference type="Pfam" id="PF25107"/>
    </source>
</evidence>
<dbReference type="InterPro" id="IPR056862">
    <property type="entry name" value="VWA7_N"/>
</dbReference>
<evidence type="ECO:0000256" key="1">
    <source>
        <dbReference type="ARBA" id="ARBA00004613"/>
    </source>
</evidence>
<keyword evidence="4" id="KW-0325">Glycoprotein</keyword>
<feature type="domain" description="VWA7 beta-sandwich" evidence="6">
    <location>
        <begin position="560"/>
        <end position="662"/>
    </location>
</feature>
<dbReference type="Proteomes" id="UP000736164">
    <property type="component" value="Unassembled WGS sequence"/>
</dbReference>
<evidence type="ECO:0000259" key="5">
    <source>
        <dbReference type="Pfam" id="PF23560"/>
    </source>
</evidence>
<feature type="domain" description="Hemicentin-1-like von Willebrand factor A" evidence="8">
    <location>
        <begin position="227"/>
        <end position="404"/>
    </location>
</feature>
<dbReference type="InterPro" id="IPR057615">
    <property type="entry name" value="Ig_VWA7"/>
</dbReference>
<feature type="domain" description="VWA7 Ig-like" evidence="7">
    <location>
        <begin position="689"/>
        <end position="786"/>
    </location>
</feature>
<feature type="non-terminal residue" evidence="10">
    <location>
        <position position="1"/>
    </location>
</feature>
<dbReference type="AlphaFoldDB" id="A0A8J7T6Y9"/>
<keyword evidence="11" id="KW-1185">Reference proteome</keyword>
<dbReference type="Pfam" id="PF25106">
    <property type="entry name" value="VWA_4"/>
    <property type="match status" value="1"/>
</dbReference>
<organism evidence="10 11">
    <name type="scientific">Atractosteus spatula</name>
    <name type="common">Alligator gar</name>
    <name type="synonym">Lepisosteus spatula</name>
    <dbReference type="NCBI Taxonomy" id="7917"/>
    <lineage>
        <taxon>Eukaryota</taxon>
        <taxon>Metazoa</taxon>
        <taxon>Chordata</taxon>
        <taxon>Craniata</taxon>
        <taxon>Vertebrata</taxon>
        <taxon>Euteleostomi</taxon>
        <taxon>Actinopterygii</taxon>
        <taxon>Neopterygii</taxon>
        <taxon>Holostei</taxon>
        <taxon>Semionotiformes</taxon>
        <taxon>Lepisosteidae</taxon>
        <taxon>Atractosteus</taxon>
    </lineage>
</organism>
<dbReference type="InterPro" id="IPR056475">
    <property type="entry name" value="GBD_Hemicentin/VWA7"/>
</dbReference>
<dbReference type="Pfam" id="PF23619">
    <property type="entry name" value="Ig_VWA7"/>
    <property type="match status" value="1"/>
</dbReference>
<evidence type="ECO:0000313" key="10">
    <source>
        <dbReference type="EMBL" id="MBN3312604.1"/>
    </source>
</evidence>
<evidence type="ECO:0000256" key="4">
    <source>
        <dbReference type="ARBA" id="ARBA00023180"/>
    </source>
</evidence>
<dbReference type="Gene3D" id="3.40.50.410">
    <property type="entry name" value="von Willebrand factor, type A domain"/>
    <property type="match status" value="1"/>
</dbReference>
<dbReference type="InterPro" id="IPR057613">
    <property type="entry name" value="VWA7_4"/>
</dbReference>
<dbReference type="PANTHER" id="PTHR14905">
    <property type="entry name" value="NG37"/>
    <property type="match status" value="1"/>
</dbReference>
<dbReference type="GO" id="GO:0005576">
    <property type="term" value="C:extracellular region"/>
    <property type="evidence" value="ECO:0007669"/>
    <property type="project" value="UniProtKB-SubCell"/>
</dbReference>
<feature type="domain" description="VWA7 N-terminal" evidence="9">
    <location>
        <begin position="2"/>
        <end position="216"/>
    </location>
</feature>
<dbReference type="Pfam" id="PF23560">
    <property type="entry name" value="GBD_Hemicentin"/>
    <property type="match status" value="1"/>
</dbReference>
<feature type="non-terminal residue" evidence="10">
    <location>
        <position position="940"/>
    </location>
</feature>
<dbReference type="PANTHER" id="PTHR14905:SF18">
    <property type="entry name" value="VON WILLEBRAND FACTOR A DOMAIN-CONTAINING 10, TANDEM DUPLICATE 1-RELATED"/>
    <property type="match status" value="1"/>
</dbReference>
<comment type="caution">
    <text evidence="10">The sequence shown here is derived from an EMBL/GenBank/DDBJ whole genome shotgun (WGS) entry which is preliminary data.</text>
</comment>
<gene>
    <name evidence="10" type="primary">Vwa7_1</name>
    <name evidence="10" type="ORF">GTO95_0012926</name>
</gene>
<evidence type="ECO:0000256" key="2">
    <source>
        <dbReference type="ARBA" id="ARBA00022525"/>
    </source>
</evidence>
<accession>A0A8J7T6Y9</accession>
<dbReference type="InterPro" id="IPR036465">
    <property type="entry name" value="vWFA_dom_sf"/>
</dbReference>